<evidence type="ECO:0000313" key="2">
    <source>
        <dbReference type="EMBL" id="KAF7506671.1"/>
    </source>
</evidence>
<comment type="caution">
    <text evidence="2">The sequence shown here is derived from an EMBL/GenBank/DDBJ whole genome shotgun (WGS) entry which is preliminary data.</text>
</comment>
<accession>A0A8H7AGH5</accession>
<protein>
    <submittedName>
        <fullName evidence="2">Uncharacterized protein</fullName>
    </submittedName>
</protein>
<dbReference type="AlphaFoldDB" id="A0A8H7AGH5"/>
<name>A0A8H7AGH5_9EURO</name>
<keyword evidence="3" id="KW-1185">Reference proteome</keyword>
<dbReference type="EMBL" id="JAACFV010000082">
    <property type="protein sequence ID" value="KAF7506671.1"/>
    <property type="molecule type" value="Genomic_DNA"/>
</dbReference>
<feature type="region of interest" description="Disordered" evidence="1">
    <location>
        <begin position="14"/>
        <end position="42"/>
    </location>
</feature>
<organism evidence="2 3">
    <name type="scientific">Endocarpon pusillum</name>
    <dbReference type="NCBI Taxonomy" id="364733"/>
    <lineage>
        <taxon>Eukaryota</taxon>
        <taxon>Fungi</taxon>
        <taxon>Dikarya</taxon>
        <taxon>Ascomycota</taxon>
        <taxon>Pezizomycotina</taxon>
        <taxon>Eurotiomycetes</taxon>
        <taxon>Chaetothyriomycetidae</taxon>
        <taxon>Verrucariales</taxon>
        <taxon>Verrucariaceae</taxon>
        <taxon>Endocarpon</taxon>
    </lineage>
</organism>
<feature type="compositionally biased region" description="Polar residues" evidence="1">
    <location>
        <begin position="16"/>
        <end position="30"/>
    </location>
</feature>
<evidence type="ECO:0000313" key="3">
    <source>
        <dbReference type="Proteomes" id="UP000606974"/>
    </source>
</evidence>
<gene>
    <name evidence="2" type="ORF">GJ744_011500</name>
</gene>
<sequence length="108" mass="11649">MSLLLWEWRRLAESTRPGSQGNVHSNSATRQADLRPKAREDPVVHLPRAFPCVYSSENTTNVEDARGTLIATTKAAEAKRSEHAVPSGKAGQGTARTVVIQTPAVGVM</sequence>
<evidence type="ECO:0000256" key="1">
    <source>
        <dbReference type="SAM" id="MobiDB-lite"/>
    </source>
</evidence>
<dbReference type="Proteomes" id="UP000606974">
    <property type="component" value="Unassembled WGS sequence"/>
</dbReference>
<proteinExistence type="predicted"/>
<feature type="compositionally biased region" description="Basic and acidic residues" evidence="1">
    <location>
        <begin position="32"/>
        <end position="42"/>
    </location>
</feature>
<reference evidence="2" key="1">
    <citation type="submission" date="2020-02" db="EMBL/GenBank/DDBJ databases">
        <authorList>
            <person name="Palmer J.M."/>
        </authorList>
    </citation>
    <scope>NUCLEOTIDE SEQUENCE</scope>
    <source>
        <strain evidence="2">EPUS1.4</strain>
        <tissue evidence="2">Thallus</tissue>
    </source>
</reference>